<dbReference type="GO" id="GO:0005789">
    <property type="term" value="C:endoplasmic reticulum membrane"/>
    <property type="evidence" value="ECO:0007669"/>
    <property type="project" value="TreeGrafter"/>
</dbReference>
<keyword evidence="7 8" id="KW-0472">Membrane</keyword>
<dbReference type="PANTHER" id="PTHR13148:SF0">
    <property type="entry name" value="POST-GPI ATTACHMENT TO PROTEINS FACTOR 3"/>
    <property type="match status" value="1"/>
</dbReference>
<feature type="transmembrane region" description="Helical" evidence="8">
    <location>
        <begin position="270"/>
        <end position="294"/>
    </location>
</feature>
<keyword evidence="5 8" id="KW-0732">Signal</keyword>
<feature type="transmembrane region" description="Helical" evidence="8">
    <location>
        <begin position="231"/>
        <end position="250"/>
    </location>
</feature>
<evidence type="ECO:0000256" key="4">
    <source>
        <dbReference type="ARBA" id="ARBA00022692"/>
    </source>
</evidence>
<keyword evidence="6 8" id="KW-1133">Transmembrane helix</keyword>
<proteinExistence type="inferred from homology"/>
<evidence type="ECO:0000256" key="1">
    <source>
        <dbReference type="ARBA" id="ARBA00004127"/>
    </source>
</evidence>
<evidence type="ECO:0000313" key="10">
    <source>
        <dbReference type="Proteomes" id="UP001432027"/>
    </source>
</evidence>
<feature type="transmembrane region" description="Helical" evidence="8">
    <location>
        <begin position="177"/>
        <end position="196"/>
    </location>
</feature>
<dbReference type="GO" id="GO:0006506">
    <property type="term" value="P:GPI anchor biosynthetic process"/>
    <property type="evidence" value="ECO:0007669"/>
    <property type="project" value="UniProtKB-KW"/>
</dbReference>
<evidence type="ECO:0000256" key="5">
    <source>
        <dbReference type="ARBA" id="ARBA00022729"/>
    </source>
</evidence>
<evidence type="ECO:0000256" key="7">
    <source>
        <dbReference type="ARBA" id="ARBA00023136"/>
    </source>
</evidence>
<name>A0AAV5SE73_9BILA</name>
<dbReference type="PANTHER" id="PTHR13148">
    <property type="entry name" value="PER1-RELATED"/>
    <property type="match status" value="1"/>
</dbReference>
<feature type="transmembrane region" description="Helical" evidence="8">
    <location>
        <begin position="203"/>
        <end position="219"/>
    </location>
</feature>
<feature type="signal peptide" evidence="8">
    <location>
        <begin position="1"/>
        <end position="31"/>
    </location>
</feature>
<dbReference type="GO" id="GO:0016788">
    <property type="term" value="F:hydrolase activity, acting on ester bonds"/>
    <property type="evidence" value="ECO:0007669"/>
    <property type="project" value="TreeGrafter"/>
</dbReference>
<comment type="similarity">
    <text evidence="2 8">Belongs to the PGAP3 family.</text>
</comment>
<comment type="caution">
    <text evidence="8">Lacks conserved residue(s) required for the propagation of feature annotation.</text>
</comment>
<sequence length="332" mass="37400">SAAESRSRMTRCGRVGASGALLLLCASLAAASRGDSSAPYQDCTSACRRAYACPLAFADAGWTSGACFWCKYDCMWSAVTVFTAAGHSVPQFHGKWPFYSTRWAQEPASTVFSLLNLLAVNEMRKRVLRLGEGNEALEPYSTMRRVWIGYTAVGIVTWLCSSWFHAADHFWSERADYFSAFAFVLYANYAAVLFVFPSLRRGWRGAGVSTACLLFYLRHVNNMWRHFDYGWNMALCIICSVCTLLTYFVYLFGRWRQFGSLAALRQSDRLLLVVLGWTAAAVSLELHDFVPFYFTIDSHALFHAATVPLPFITAKFLEFHARESGFEYTKIV</sequence>
<evidence type="ECO:0000256" key="8">
    <source>
        <dbReference type="RuleBase" id="RU365066"/>
    </source>
</evidence>
<organism evidence="9 10">
    <name type="scientific">Pristionchus entomophagus</name>
    <dbReference type="NCBI Taxonomy" id="358040"/>
    <lineage>
        <taxon>Eukaryota</taxon>
        <taxon>Metazoa</taxon>
        <taxon>Ecdysozoa</taxon>
        <taxon>Nematoda</taxon>
        <taxon>Chromadorea</taxon>
        <taxon>Rhabditida</taxon>
        <taxon>Rhabditina</taxon>
        <taxon>Diplogasteromorpha</taxon>
        <taxon>Diplogasteroidea</taxon>
        <taxon>Neodiplogasteridae</taxon>
        <taxon>Pristionchus</taxon>
    </lineage>
</organism>
<gene>
    <name evidence="9" type="ORF">PENTCL1PPCAC_3847</name>
</gene>
<evidence type="ECO:0000256" key="2">
    <source>
        <dbReference type="ARBA" id="ARBA00006387"/>
    </source>
</evidence>
<evidence type="ECO:0000256" key="6">
    <source>
        <dbReference type="ARBA" id="ARBA00022989"/>
    </source>
</evidence>
<keyword evidence="4 8" id="KW-0812">Transmembrane</keyword>
<accession>A0AAV5SE73</accession>
<dbReference type="Proteomes" id="UP001432027">
    <property type="component" value="Unassembled WGS sequence"/>
</dbReference>
<feature type="non-terminal residue" evidence="9">
    <location>
        <position position="1"/>
    </location>
</feature>
<dbReference type="Pfam" id="PF04080">
    <property type="entry name" value="Per1"/>
    <property type="match status" value="1"/>
</dbReference>
<reference evidence="9" key="1">
    <citation type="submission" date="2023-10" db="EMBL/GenBank/DDBJ databases">
        <title>Genome assembly of Pristionchus species.</title>
        <authorList>
            <person name="Yoshida K."/>
            <person name="Sommer R.J."/>
        </authorList>
    </citation>
    <scope>NUCLEOTIDE SEQUENCE</scope>
    <source>
        <strain evidence="9">RS0144</strain>
    </source>
</reference>
<dbReference type="EMBL" id="BTSX01000001">
    <property type="protein sequence ID" value="GMS81672.1"/>
    <property type="molecule type" value="Genomic_DNA"/>
</dbReference>
<dbReference type="AlphaFoldDB" id="A0AAV5SE73"/>
<evidence type="ECO:0000313" key="9">
    <source>
        <dbReference type="EMBL" id="GMS81672.1"/>
    </source>
</evidence>
<keyword evidence="10" id="KW-1185">Reference proteome</keyword>
<feature type="chain" id="PRO_5043112884" description="Post-GPI attachment to proteins factor 3" evidence="8">
    <location>
        <begin position="32"/>
        <end position="332"/>
    </location>
</feature>
<feature type="transmembrane region" description="Helical" evidence="8">
    <location>
        <begin position="147"/>
        <end position="165"/>
    </location>
</feature>
<dbReference type="InterPro" id="IPR007217">
    <property type="entry name" value="Per1-like"/>
</dbReference>
<evidence type="ECO:0000256" key="3">
    <source>
        <dbReference type="ARBA" id="ARBA00022502"/>
    </source>
</evidence>
<keyword evidence="8" id="KW-0333">Golgi apparatus</keyword>
<dbReference type="GO" id="GO:0000139">
    <property type="term" value="C:Golgi membrane"/>
    <property type="evidence" value="ECO:0007669"/>
    <property type="project" value="UniProtKB-SubCell"/>
</dbReference>
<comment type="subcellular location">
    <subcellularLocation>
        <location evidence="1">Endomembrane system</location>
        <topology evidence="1">Multi-pass membrane protein</topology>
    </subcellularLocation>
    <subcellularLocation>
        <location evidence="8">Golgi apparatus membrane</location>
        <topology evidence="8">Multi-pass membrane protein</topology>
    </subcellularLocation>
</comment>
<comment type="function">
    <text evidence="8">Involved in the lipid remodeling steps of GPI-anchor maturation.</text>
</comment>
<keyword evidence="3 8" id="KW-0337">GPI-anchor biosynthesis</keyword>
<protein>
    <recommendedName>
        <fullName evidence="8">Post-GPI attachment to proteins factor 3</fullName>
    </recommendedName>
</protein>
<comment type="caution">
    <text evidence="9">The sequence shown here is derived from an EMBL/GenBank/DDBJ whole genome shotgun (WGS) entry which is preliminary data.</text>
</comment>